<evidence type="ECO:0000256" key="14">
    <source>
        <dbReference type="ARBA" id="ARBA00022842"/>
    </source>
</evidence>
<dbReference type="Gene3D" id="3.40.1170.60">
    <property type="match status" value="1"/>
</dbReference>
<dbReference type="InterPro" id="IPR050116">
    <property type="entry name" value="DNA_polymerase-Y"/>
</dbReference>
<feature type="domain" description="UmuC" evidence="21">
    <location>
        <begin position="86"/>
        <end position="325"/>
    </location>
</feature>
<dbReference type="Proteomes" id="UP000887574">
    <property type="component" value="Unplaced"/>
</dbReference>
<dbReference type="GO" id="GO:0003684">
    <property type="term" value="F:damaged DNA binding"/>
    <property type="evidence" value="ECO:0007669"/>
    <property type="project" value="InterPro"/>
</dbReference>
<dbReference type="InterPro" id="IPR017961">
    <property type="entry name" value="DNA_pol_Y-fam_little_finger"/>
</dbReference>
<proteinExistence type="inferred from homology"/>
<feature type="region of interest" description="Disordered" evidence="20">
    <location>
        <begin position="551"/>
        <end position="593"/>
    </location>
</feature>
<keyword evidence="18" id="KW-0539">Nucleus</keyword>
<dbReference type="Gene3D" id="1.10.150.20">
    <property type="entry name" value="5' to 3' exonuclease, C-terminal subdomain"/>
    <property type="match status" value="1"/>
</dbReference>
<keyword evidence="11" id="KW-0227">DNA damage</keyword>
<keyword evidence="6" id="KW-0515">Mutator protein</keyword>
<dbReference type="PROSITE" id="PS50173">
    <property type="entry name" value="UMUC"/>
    <property type="match status" value="1"/>
</dbReference>
<dbReference type="CDD" id="cd03586">
    <property type="entry name" value="PolY_Pol_IV_kappa"/>
    <property type="match status" value="1"/>
</dbReference>
<comment type="cofactor">
    <cofactor evidence="1">
        <name>Mg(2+)</name>
        <dbReference type="ChEBI" id="CHEBI:18420"/>
    </cofactor>
</comment>
<reference evidence="23" key="1">
    <citation type="submission" date="2022-11" db="UniProtKB">
        <authorList>
            <consortium name="WormBaseParasite"/>
        </authorList>
    </citation>
    <scope>IDENTIFICATION</scope>
</reference>
<comment type="similarity">
    <text evidence="3">Belongs to the DNA polymerase type-Y family.</text>
</comment>
<dbReference type="GO" id="GO:0005634">
    <property type="term" value="C:nucleus"/>
    <property type="evidence" value="ECO:0007669"/>
    <property type="project" value="UniProtKB-SubCell"/>
</dbReference>
<keyword evidence="22" id="KW-1185">Reference proteome</keyword>
<evidence type="ECO:0000256" key="12">
    <source>
        <dbReference type="ARBA" id="ARBA00022771"/>
    </source>
</evidence>
<dbReference type="Gene3D" id="3.30.1490.100">
    <property type="entry name" value="DNA polymerase, Y-family, little finger domain"/>
    <property type="match status" value="1"/>
</dbReference>
<feature type="region of interest" description="Disordered" evidence="20">
    <location>
        <begin position="26"/>
        <end position="46"/>
    </location>
</feature>
<evidence type="ECO:0000313" key="23">
    <source>
        <dbReference type="WBParaSite" id="jg4525"/>
    </source>
</evidence>
<dbReference type="InterPro" id="IPR022880">
    <property type="entry name" value="DNApol_IV"/>
</dbReference>
<evidence type="ECO:0000256" key="2">
    <source>
        <dbReference type="ARBA" id="ARBA00004123"/>
    </source>
</evidence>
<dbReference type="SUPFAM" id="SSF56672">
    <property type="entry name" value="DNA/RNA polymerases"/>
    <property type="match status" value="1"/>
</dbReference>
<evidence type="ECO:0000256" key="15">
    <source>
        <dbReference type="ARBA" id="ARBA00022932"/>
    </source>
</evidence>
<sequence length="610" mass="68479">MMNAFNDNKAGMTGLDKEKIQKIIESNTGMNFNNHSQKQKQRIDERVNRNKDLLATLTKEQISKAQQEMDVLAQSIEAERDLSRNVVHFDMDIHSAVEMRDDPKLRTIPMAVGGESMLSTSNYIARKFGVRSAMPGFIAKKLCPGLVIVDCHFDKYKRESYVVREIFQQYDEGVRMGSLDEACLDLTTCLENRIAMSSVSKHKRVRYDAKQGCICRLPLMNEGEAVTQEATFKTTSCKKCGKEQRAIIDFVVFGDDIDAVVREIRFLVEQATGLTCSAGIAANRMLSKICSDMNKPDGQFQLENNRDKIVNFMRSLPIRKVSGIGRVTEAILLGLDIKLCGDLFAKRAILKLLFSEISSEWFLHVALGSSGSGWSDSEEDSHRKSISVERTFAPQKDIGILLETTRKLCQKLFASIFKSSIEGGKSVTLKIKFASFDVVTRCHSTDFLVKSADVLYPIVETLLKKEIKSSNAVRLLGVRLSTLKFITEGMAVTMKASEKKPCLKRGNDNSDPVPMLIELSSDEEDMYNDSILKDDETAATSGVDGYSRESFENMQSTSELSEISPNEACSTMKVKKSPDHQKRKRILRRPNEAKCDKRGSLTRYFPIDLT</sequence>
<dbReference type="GO" id="GO:0006281">
    <property type="term" value="P:DNA repair"/>
    <property type="evidence" value="ECO:0007669"/>
    <property type="project" value="UniProtKB-KW"/>
</dbReference>
<keyword evidence="9" id="KW-0235">DNA replication</keyword>
<evidence type="ECO:0000256" key="17">
    <source>
        <dbReference type="ARBA" id="ARBA00023204"/>
    </source>
</evidence>
<dbReference type="SUPFAM" id="SSF100879">
    <property type="entry name" value="Lesion bypass DNA polymerase (Y-family), little finger domain"/>
    <property type="match status" value="1"/>
</dbReference>
<dbReference type="GO" id="GO:0003887">
    <property type="term" value="F:DNA-directed DNA polymerase activity"/>
    <property type="evidence" value="ECO:0007669"/>
    <property type="project" value="UniProtKB-KW"/>
</dbReference>
<evidence type="ECO:0000256" key="8">
    <source>
        <dbReference type="ARBA" id="ARBA00022695"/>
    </source>
</evidence>
<evidence type="ECO:0000256" key="19">
    <source>
        <dbReference type="ARBA" id="ARBA00049244"/>
    </source>
</evidence>
<dbReference type="GO" id="GO:0008270">
    <property type="term" value="F:zinc ion binding"/>
    <property type="evidence" value="ECO:0007669"/>
    <property type="project" value="UniProtKB-KW"/>
</dbReference>
<dbReference type="PANTHER" id="PTHR11076">
    <property type="entry name" value="DNA REPAIR POLYMERASE UMUC / TRANSFERASE FAMILY MEMBER"/>
    <property type="match status" value="1"/>
</dbReference>
<keyword evidence="13" id="KW-0862">Zinc</keyword>
<dbReference type="GO" id="GO:0006260">
    <property type="term" value="P:DNA replication"/>
    <property type="evidence" value="ECO:0007669"/>
    <property type="project" value="UniProtKB-KW"/>
</dbReference>
<keyword evidence="15" id="KW-0239">DNA-directed DNA polymerase</keyword>
<dbReference type="Pfam" id="PF00817">
    <property type="entry name" value="IMS"/>
    <property type="match status" value="1"/>
</dbReference>
<dbReference type="InterPro" id="IPR043128">
    <property type="entry name" value="Rev_trsase/Diguanyl_cyclase"/>
</dbReference>
<evidence type="ECO:0000256" key="5">
    <source>
        <dbReference type="ARBA" id="ARBA00016178"/>
    </source>
</evidence>
<evidence type="ECO:0000256" key="18">
    <source>
        <dbReference type="ARBA" id="ARBA00023242"/>
    </source>
</evidence>
<accession>A0A915EBB0</accession>
<keyword evidence="10" id="KW-0479">Metal-binding</keyword>
<comment type="subcellular location">
    <subcellularLocation>
        <location evidence="2">Nucleus</location>
    </subcellularLocation>
</comment>
<evidence type="ECO:0000256" key="11">
    <source>
        <dbReference type="ARBA" id="ARBA00022763"/>
    </source>
</evidence>
<evidence type="ECO:0000256" key="3">
    <source>
        <dbReference type="ARBA" id="ARBA00010945"/>
    </source>
</evidence>
<organism evidence="22 23">
    <name type="scientific">Ditylenchus dipsaci</name>
    <dbReference type="NCBI Taxonomy" id="166011"/>
    <lineage>
        <taxon>Eukaryota</taxon>
        <taxon>Metazoa</taxon>
        <taxon>Ecdysozoa</taxon>
        <taxon>Nematoda</taxon>
        <taxon>Chromadorea</taxon>
        <taxon>Rhabditida</taxon>
        <taxon>Tylenchina</taxon>
        <taxon>Tylenchomorpha</taxon>
        <taxon>Sphaerularioidea</taxon>
        <taxon>Anguinidae</taxon>
        <taxon>Anguininae</taxon>
        <taxon>Ditylenchus</taxon>
    </lineage>
</organism>
<keyword evidence="16" id="KW-0238">DNA-binding</keyword>
<dbReference type="InterPro" id="IPR043502">
    <property type="entry name" value="DNA/RNA_pol_sf"/>
</dbReference>
<name>A0A915EBB0_9BILA</name>
<dbReference type="Gene3D" id="3.30.70.270">
    <property type="match status" value="1"/>
</dbReference>
<dbReference type="FunFam" id="3.30.1490.100:FF:000004">
    <property type="entry name" value="DNA polymerase IV"/>
    <property type="match status" value="1"/>
</dbReference>
<keyword evidence="17" id="KW-0234">DNA repair</keyword>
<dbReference type="Gene3D" id="1.10.150.810">
    <property type="match status" value="1"/>
</dbReference>
<evidence type="ECO:0000256" key="13">
    <source>
        <dbReference type="ARBA" id="ARBA00022833"/>
    </source>
</evidence>
<evidence type="ECO:0000256" key="10">
    <source>
        <dbReference type="ARBA" id="ARBA00022723"/>
    </source>
</evidence>
<dbReference type="EC" id="2.7.7.7" evidence="4"/>
<evidence type="ECO:0000256" key="16">
    <source>
        <dbReference type="ARBA" id="ARBA00023125"/>
    </source>
</evidence>
<feature type="compositionally biased region" description="Polar residues" evidence="20">
    <location>
        <begin position="26"/>
        <end position="36"/>
    </location>
</feature>
<dbReference type="WBParaSite" id="jg4525">
    <property type="protein sequence ID" value="jg4525"/>
    <property type="gene ID" value="jg4525"/>
</dbReference>
<protein>
    <recommendedName>
        <fullName evidence="5">DNA polymerase kappa</fullName>
        <ecNumber evidence="4">2.7.7.7</ecNumber>
    </recommendedName>
</protein>
<comment type="catalytic activity">
    <reaction evidence="19">
        <text>DNA(n) + a 2'-deoxyribonucleoside 5'-triphosphate = DNA(n+1) + diphosphate</text>
        <dbReference type="Rhea" id="RHEA:22508"/>
        <dbReference type="Rhea" id="RHEA-COMP:17339"/>
        <dbReference type="Rhea" id="RHEA-COMP:17340"/>
        <dbReference type="ChEBI" id="CHEBI:33019"/>
        <dbReference type="ChEBI" id="CHEBI:61560"/>
        <dbReference type="ChEBI" id="CHEBI:173112"/>
        <dbReference type="EC" id="2.7.7.7"/>
    </reaction>
</comment>
<evidence type="ECO:0000313" key="22">
    <source>
        <dbReference type="Proteomes" id="UP000887574"/>
    </source>
</evidence>
<feature type="compositionally biased region" description="Polar residues" evidence="20">
    <location>
        <begin position="552"/>
        <end position="569"/>
    </location>
</feature>
<dbReference type="InterPro" id="IPR036775">
    <property type="entry name" value="DNA_pol_Y-fam_lit_finger_sf"/>
</dbReference>
<dbReference type="GO" id="GO:0042276">
    <property type="term" value="P:error-prone translesion synthesis"/>
    <property type="evidence" value="ECO:0007669"/>
    <property type="project" value="TreeGrafter"/>
</dbReference>
<evidence type="ECO:0000256" key="4">
    <source>
        <dbReference type="ARBA" id="ARBA00012417"/>
    </source>
</evidence>
<evidence type="ECO:0000259" key="21">
    <source>
        <dbReference type="PROSITE" id="PS50173"/>
    </source>
</evidence>
<dbReference type="InterPro" id="IPR001126">
    <property type="entry name" value="UmuC"/>
</dbReference>
<dbReference type="FunFam" id="3.40.1170.60:FF:000002">
    <property type="entry name" value="Polymerase (DNA directed) kappa"/>
    <property type="match status" value="1"/>
</dbReference>
<dbReference type="AlphaFoldDB" id="A0A915EBB0"/>
<dbReference type="FunFam" id="1.10.150.810:FF:000001">
    <property type="entry name" value="DNA polymerase kappa"/>
    <property type="match status" value="1"/>
</dbReference>
<dbReference type="Pfam" id="PF11799">
    <property type="entry name" value="IMS_C"/>
    <property type="match status" value="1"/>
</dbReference>
<keyword evidence="12" id="KW-0863">Zinc-finger</keyword>
<keyword evidence="7" id="KW-0808">Transferase</keyword>
<evidence type="ECO:0000256" key="1">
    <source>
        <dbReference type="ARBA" id="ARBA00001946"/>
    </source>
</evidence>
<dbReference type="PANTHER" id="PTHR11076:SF33">
    <property type="entry name" value="DNA POLYMERASE KAPPA"/>
    <property type="match status" value="1"/>
</dbReference>
<evidence type="ECO:0000256" key="7">
    <source>
        <dbReference type="ARBA" id="ARBA00022679"/>
    </source>
</evidence>
<evidence type="ECO:0000256" key="20">
    <source>
        <dbReference type="SAM" id="MobiDB-lite"/>
    </source>
</evidence>
<keyword evidence="8" id="KW-0548">Nucleotidyltransferase</keyword>
<evidence type="ECO:0000256" key="9">
    <source>
        <dbReference type="ARBA" id="ARBA00022705"/>
    </source>
</evidence>
<keyword evidence="14" id="KW-0460">Magnesium</keyword>
<evidence type="ECO:0000256" key="6">
    <source>
        <dbReference type="ARBA" id="ARBA00022457"/>
    </source>
</evidence>